<dbReference type="InterPro" id="IPR039261">
    <property type="entry name" value="FNR_nucleotide-bd"/>
</dbReference>
<reference evidence="5" key="1">
    <citation type="submission" date="2021-12" db="EMBL/GenBank/DDBJ databases">
        <title>Prjna785345.</title>
        <authorList>
            <person name="Rujirawat T."/>
            <person name="Krajaejun T."/>
        </authorList>
    </citation>
    <scope>NUCLEOTIDE SEQUENCE</scope>
    <source>
        <strain evidence="5">Pi057C3</strain>
    </source>
</reference>
<evidence type="ECO:0000313" key="5">
    <source>
        <dbReference type="EMBL" id="KAJ0395979.1"/>
    </source>
</evidence>
<name>A0AAD5Q662_PYTIN</name>
<dbReference type="PRINTS" id="PR00371">
    <property type="entry name" value="FPNCR"/>
</dbReference>
<dbReference type="AlphaFoldDB" id="A0AAD5Q662"/>
<evidence type="ECO:0000256" key="3">
    <source>
        <dbReference type="ARBA" id="ARBA00022827"/>
    </source>
</evidence>
<dbReference type="Pfam" id="PF00175">
    <property type="entry name" value="NAD_binding_1"/>
    <property type="match status" value="1"/>
</dbReference>
<feature type="domain" description="FAD-binding FR-type" evidence="4">
    <location>
        <begin position="165"/>
        <end position="290"/>
    </location>
</feature>
<dbReference type="GO" id="GO:0016491">
    <property type="term" value="F:oxidoreductase activity"/>
    <property type="evidence" value="ECO:0007669"/>
    <property type="project" value="InterPro"/>
</dbReference>
<dbReference type="PROSITE" id="PS51384">
    <property type="entry name" value="FAD_FR"/>
    <property type="match status" value="1"/>
</dbReference>
<evidence type="ECO:0000313" key="6">
    <source>
        <dbReference type="Proteomes" id="UP001209570"/>
    </source>
</evidence>
<dbReference type="PANTHER" id="PTHR42815:SF2">
    <property type="entry name" value="FAD-BINDING, PUTATIVE (AFU_ORTHOLOGUE AFUA_6G07600)-RELATED"/>
    <property type="match status" value="1"/>
</dbReference>
<keyword evidence="3" id="KW-0274">FAD</keyword>
<dbReference type="PANTHER" id="PTHR42815">
    <property type="entry name" value="FAD-BINDING, PUTATIVE (AFU_ORTHOLOGUE AFUA_6G07600)-RELATED"/>
    <property type="match status" value="1"/>
</dbReference>
<comment type="cofactor">
    <cofactor evidence="1">
        <name>FAD</name>
        <dbReference type="ChEBI" id="CHEBI:57692"/>
    </cofactor>
</comment>
<protein>
    <recommendedName>
        <fullName evidence="4">FAD-binding FR-type domain-containing protein</fullName>
    </recommendedName>
</protein>
<comment type="caution">
    <text evidence="5">The sequence shown here is derived from an EMBL/GenBank/DDBJ whole genome shotgun (WGS) entry which is preliminary data.</text>
</comment>
<dbReference type="Gene3D" id="3.40.50.80">
    <property type="entry name" value="Nucleotide-binding domain of ferredoxin-NADP reductase (FNR) module"/>
    <property type="match status" value="1"/>
</dbReference>
<evidence type="ECO:0000256" key="2">
    <source>
        <dbReference type="ARBA" id="ARBA00022630"/>
    </source>
</evidence>
<evidence type="ECO:0000256" key="1">
    <source>
        <dbReference type="ARBA" id="ARBA00001974"/>
    </source>
</evidence>
<accession>A0AAD5Q662</accession>
<dbReference type="EMBL" id="JAKCXM010000316">
    <property type="protein sequence ID" value="KAJ0395979.1"/>
    <property type="molecule type" value="Genomic_DNA"/>
</dbReference>
<gene>
    <name evidence="5" type="ORF">P43SY_008995</name>
</gene>
<evidence type="ECO:0000259" key="4">
    <source>
        <dbReference type="PROSITE" id="PS51384"/>
    </source>
</evidence>
<dbReference type="Gene3D" id="2.40.30.10">
    <property type="entry name" value="Translation factors"/>
    <property type="match status" value="1"/>
</dbReference>
<proteinExistence type="predicted"/>
<dbReference type="InterPro" id="IPR017938">
    <property type="entry name" value="Riboflavin_synthase-like_b-brl"/>
</dbReference>
<keyword evidence="2" id="KW-0285">Flavoprotein</keyword>
<dbReference type="Proteomes" id="UP001209570">
    <property type="component" value="Unassembled WGS sequence"/>
</dbReference>
<dbReference type="InterPro" id="IPR017927">
    <property type="entry name" value="FAD-bd_FR_type"/>
</dbReference>
<sequence>MRHDHRQHPGELFVQQQLGVPLGVSPSAYVSDEMPRQHALFFSNLLYFAICTLDQHGRVWSTILVGSGETLSPIRALDVETLVGEAQVAPGDPFTDGVVGLVIPCFQSGDLVHVTGTAENLFNEAAEAHALPLQMIGPEMLSPYNPPLRLLASELKSRGVEPTQAQVLSARLTDVQCMSRAISAFTFELSAPVSFLPGSFAIFDFSRHIPRVYRHMNQLNPQQVNDDHIRTWTISSAPPYDALTRSFRPTNRITCTVKRVDGGAVTPFLHGAAPSLVVPFRGVGGAFSIYSAPSTESPVRVKHRKMLWIAGGVGVTPFLSFANSRLNAVDPSAEVIVLFAARGDEAALGLSVFSQCPFVTQLTVFDSAPLEHHVTGDSPLTAARVHRRIELRDLTAIADLQERAVSLCGPPTFMDAVGSLLQRAGVASSRIDREEFTF</sequence>
<dbReference type="InterPro" id="IPR001433">
    <property type="entry name" value="OxRdtase_FAD/NAD-bd"/>
</dbReference>
<organism evidence="5 6">
    <name type="scientific">Pythium insidiosum</name>
    <name type="common">Pythiosis disease agent</name>
    <dbReference type="NCBI Taxonomy" id="114742"/>
    <lineage>
        <taxon>Eukaryota</taxon>
        <taxon>Sar</taxon>
        <taxon>Stramenopiles</taxon>
        <taxon>Oomycota</taxon>
        <taxon>Peronosporomycetes</taxon>
        <taxon>Pythiales</taxon>
        <taxon>Pythiaceae</taxon>
        <taxon>Pythium</taxon>
    </lineage>
</organism>
<keyword evidence="6" id="KW-1185">Reference proteome</keyword>
<dbReference type="SUPFAM" id="SSF52343">
    <property type="entry name" value="Ferredoxin reductase-like, C-terminal NADP-linked domain"/>
    <property type="match status" value="1"/>
</dbReference>
<dbReference type="InterPro" id="IPR001709">
    <property type="entry name" value="Flavoprot_Pyr_Nucl_cyt_Rdtase"/>
</dbReference>
<dbReference type="SUPFAM" id="SSF63380">
    <property type="entry name" value="Riboflavin synthase domain-like"/>
    <property type="match status" value="1"/>
</dbReference>